<evidence type="ECO:0000313" key="4">
    <source>
        <dbReference type="EMBL" id="TDT32543.1"/>
    </source>
</evidence>
<comment type="catalytic activity">
    <reaction evidence="3">
        <text>D-glyceraldehyde 3-phosphate = dihydroxyacetone phosphate</text>
        <dbReference type="Rhea" id="RHEA:18585"/>
        <dbReference type="ChEBI" id="CHEBI:57642"/>
        <dbReference type="ChEBI" id="CHEBI:59776"/>
        <dbReference type="EC" id="5.3.1.1"/>
    </reaction>
</comment>
<dbReference type="InterPro" id="IPR013785">
    <property type="entry name" value="Aldolase_TIM"/>
</dbReference>
<comment type="subcellular location">
    <subcellularLocation>
        <location evidence="3">Cytoplasm</location>
    </subcellularLocation>
</comment>
<dbReference type="GO" id="GO:0006094">
    <property type="term" value="P:gluconeogenesis"/>
    <property type="evidence" value="ECO:0007669"/>
    <property type="project" value="UniProtKB-UniPathway"/>
</dbReference>
<comment type="pathway">
    <text evidence="3">Carbohydrate degradation; glycolysis; D-glyceraldehyde 3-phosphate from glycerone phosphate: step 1/1.</text>
</comment>
<evidence type="ECO:0000256" key="3">
    <source>
        <dbReference type="RuleBase" id="RU363013"/>
    </source>
</evidence>
<comment type="pathway">
    <text evidence="3">Carbohydrate biosynthesis; gluconeogenesis.</text>
</comment>
<dbReference type="CDD" id="cd00311">
    <property type="entry name" value="TIM"/>
    <property type="match status" value="1"/>
</dbReference>
<dbReference type="EC" id="5.3.1.1" evidence="3"/>
<dbReference type="Gene3D" id="3.20.20.70">
    <property type="entry name" value="Aldolase class I"/>
    <property type="match status" value="1"/>
</dbReference>
<name>A0A4R7J7V9_9ACTN</name>
<keyword evidence="5" id="KW-1185">Reference proteome</keyword>
<dbReference type="PANTHER" id="PTHR21139:SF42">
    <property type="entry name" value="TRIOSEPHOSPHATE ISOMERASE"/>
    <property type="match status" value="1"/>
</dbReference>
<gene>
    <name evidence="4" type="ORF">CLV29_0122</name>
</gene>
<accession>A0A4R7J7V9</accession>
<dbReference type="RefSeq" id="WP_133753169.1">
    <property type="nucleotide sequence ID" value="NZ_CP171129.1"/>
</dbReference>
<keyword evidence="2 3" id="KW-0413">Isomerase</keyword>
<evidence type="ECO:0000313" key="5">
    <source>
        <dbReference type="Proteomes" id="UP000295371"/>
    </source>
</evidence>
<comment type="subunit">
    <text evidence="3">Homodimer.</text>
</comment>
<dbReference type="GO" id="GO:0046166">
    <property type="term" value="P:glyceraldehyde-3-phosphate biosynthetic process"/>
    <property type="evidence" value="ECO:0007669"/>
    <property type="project" value="TreeGrafter"/>
</dbReference>
<dbReference type="OrthoDB" id="9809429at2"/>
<dbReference type="InterPro" id="IPR000652">
    <property type="entry name" value="Triosephosphate_isomerase"/>
</dbReference>
<dbReference type="EMBL" id="SOAW01000001">
    <property type="protein sequence ID" value="TDT32543.1"/>
    <property type="molecule type" value="Genomic_DNA"/>
</dbReference>
<dbReference type="Proteomes" id="UP000295371">
    <property type="component" value="Unassembled WGS sequence"/>
</dbReference>
<dbReference type="GO" id="GO:0006096">
    <property type="term" value="P:glycolytic process"/>
    <property type="evidence" value="ECO:0007669"/>
    <property type="project" value="UniProtKB-UniPathway"/>
</dbReference>
<dbReference type="PROSITE" id="PS51440">
    <property type="entry name" value="TIM_2"/>
    <property type="match status" value="1"/>
</dbReference>
<dbReference type="GO" id="GO:0019563">
    <property type="term" value="P:glycerol catabolic process"/>
    <property type="evidence" value="ECO:0007669"/>
    <property type="project" value="TreeGrafter"/>
</dbReference>
<proteinExistence type="inferred from homology"/>
<dbReference type="SUPFAM" id="SSF51351">
    <property type="entry name" value="Triosephosphate isomerase (TIM)"/>
    <property type="match status" value="1"/>
</dbReference>
<comment type="caution">
    <text evidence="4">The sequence shown here is derived from an EMBL/GenBank/DDBJ whole genome shotgun (WGS) entry which is preliminary data.</text>
</comment>
<dbReference type="GO" id="GO:0005829">
    <property type="term" value="C:cytosol"/>
    <property type="evidence" value="ECO:0007669"/>
    <property type="project" value="TreeGrafter"/>
</dbReference>
<dbReference type="NCBIfam" id="NF000722">
    <property type="entry name" value="PRK00042.2-1"/>
    <property type="match status" value="1"/>
</dbReference>
<organism evidence="4 5">
    <name type="scientific">Naumannella halotolerans</name>
    <dbReference type="NCBI Taxonomy" id="993414"/>
    <lineage>
        <taxon>Bacteria</taxon>
        <taxon>Bacillati</taxon>
        <taxon>Actinomycetota</taxon>
        <taxon>Actinomycetes</taxon>
        <taxon>Propionibacteriales</taxon>
        <taxon>Propionibacteriaceae</taxon>
        <taxon>Naumannella</taxon>
    </lineage>
</organism>
<dbReference type="Pfam" id="PF00121">
    <property type="entry name" value="TIM"/>
    <property type="match status" value="1"/>
</dbReference>
<dbReference type="UniPathway" id="UPA00109">
    <property type="reaction ID" value="UER00189"/>
</dbReference>
<reference evidence="4 5" key="1">
    <citation type="submission" date="2019-03" db="EMBL/GenBank/DDBJ databases">
        <title>Genomic Encyclopedia of Archaeal and Bacterial Type Strains, Phase II (KMG-II): from individual species to whole genera.</title>
        <authorList>
            <person name="Goeker M."/>
        </authorList>
    </citation>
    <scope>NUCLEOTIDE SEQUENCE [LARGE SCALE GENOMIC DNA]</scope>
    <source>
        <strain evidence="4 5">DSM 24323</strain>
    </source>
</reference>
<protein>
    <recommendedName>
        <fullName evidence="3">Triosephosphate isomerase</fullName>
        <ecNumber evidence="3">5.3.1.1</ecNumber>
    </recommendedName>
</protein>
<dbReference type="UniPathway" id="UPA00138"/>
<dbReference type="InterPro" id="IPR035990">
    <property type="entry name" value="TIM_sf"/>
</dbReference>
<keyword evidence="3" id="KW-0324">Glycolysis</keyword>
<keyword evidence="3" id="KW-0312">Gluconeogenesis</keyword>
<dbReference type="AlphaFoldDB" id="A0A4R7J7V9"/>
<dbReference type="PANTHER" id="PTHR21139">
    <property type="entry name" value="TRIOSEPHOSPHATE ISOMERASE"/>
    <property type="match status" value="1"/>
</dbReference>
<evidence type="ECO:0000256" key="2">
    <source>
        <dbReference type="ARBA" id="ARBA00023235"/>
    </source>
</evidence>
<sequence length="254" mass="26682">MTTSPAGADLWIGTSWKMNKTRSEANDYVAALLAADPPPSGVTGFILPPHTVLAEVAGRLAGSAWSVGTQNANWRPEGAGTGEVSMRMVRDAGASIVEIGHSERRAEYGDTDQAVQRKVRAALEESMTPLLCVGESAEVRSGGGQDRFIAEQVASALELVDADRRSEVVIAYEPIWAIGEHGTPAEPEQIAPVVRVIAETVAEQGARILYGGSVTLQNASELLQIPGVGGLFVGRTAWDPAGLLALIDLAASTR</sequence>
<evidence type="ECO:0000256" key="1">
    <source>
        <dbReference type="ARBA" id="ARBA00007422"/>
    </source>
</evidence>
<dbReference type="GO" id="GO:0004807">
    <property type="term" value="F:triose-phosphate isomerase activity"/>
    <property type="evidence" value="ECO:0007669"/>
    <property type="project" value="UniProtKB-EC"/>
</dbReference>
<keyword evidence="3" id="KW-0963">Cytoplasm</keyword>
<comment type="similarity">
    <text evidence="1 3">Belongs to the triosephosphate isomerase family.</text>
</comment>